<dbReference type="EMBL" id="JAZAVK010000077">
    <property type="protein sequence ID" value="KAK7425707.1"/>
    <property type="molecule type" value="Genomic_DNA"/>
</dbReference>
<protein>
    <recommendedName>
        <fullName evidence="1">ATPase AAA-type core domain-containing protein</fullName>
    </recommendedName>
</protein>
<reference evidence="2 3" key="1">
    <citation type="journal article" date="2025" name="Microbiol. Resour. Announc.">
        <title>Draft genome sequences for Neonectria magnoliae and Neonectria punicea, canker pathogens of Liriodendron tulipifera and Acer saccharum in West Virginia.</title>
        <authorList>
            <person name="Petronek H.M."/>
            <person name="Kasson M.T."/>
            <person name="Metheny A.M."/>
            <person name="Stauder C.M."/>
            <person name="Lovett B."/>
            <person name="Lynch S.C."/>
            <person name="Garnas J.R."/>
            <person name="Kasson L.R."/>
            <person name="Stajich J.E."/>
        </authorList>
    </citation>
    <scope>NUCLEOTIDE SEQUENCE [LARGE SCALE GENOMIC DNA]</scope>
    <source>
        <strain evidence="2 3">NRRL 64651</strain>
    </source>
</reference>
<dbReference type="InterPro" id="IPR027417">
    <property type="entry name" value="P-loop_NTPase"/>
</dbReference>
<evidence type="ECO:0000259" key="1">
    <source>
        <dbReference type="Pfam" id="PF00004"/>
    </source>
</evidence>
<proteinExistence type="predicted"/>
<gene>
    <name evidence="2" type="ORF">QQZ08_007806</name>
</gene>
<dbReference type="Proteomes" id="UP001498421">
    <property type="component" value="Unassembled WGS sequence"/>
</dbReference>
<comment type="caution">
    <text evidence="2">The sequence shown here is derived from an EMBL/GenBank/DDBJ whole genome shotgun (WGS) entry which is preliminary data.</text>
</comment>
<dbReference type="Pfam" id="PF00004">
    <property type="entry name" value="AAA"/>
    <property type="match status" value="1"/>
</dbReference>
<dbReference type="Gene3D" id="3.40.50.300">
    <property type="entry name" value="P-loop containing nucleotide triphosphate hydrolases"/>
    <property type="match status" value="1"/>
</dbReference>
<keyword evidence="3" id="KW-1185">Reference proteome</keyword>
<accession>A0ABR1HXP6</accession>
<dbReference type="SUPFAM" id="SSF52540">
    <property type="entry name" value="P-loop containing nucleoside triphosphate hydrolases"/>
    <property type="match status" value="1"/>
</dbReference>
<dbReference type="PANTHER" id="PTHR46411">
    <property type="entry name" value="FAMILY ATPASE, PUTATIVE-RELATED"/>
    <property type="match status" value="1"/>
</dbReference>
<name>A0ABR1HXP6_9HYPO</name>
<evidence type="ECO:0000313" key="2">
    <source>
        <dbReference type="EMBL" id="KAK7425707.1"/>
    </source>
</evidence>
<dbReference type="PANTHER" id="PTHR46411:SF2">
    <property type="entry name" value="AAA+ ATPASE DOMAIN-CONTAINING PROTEIN"/>
    <property type="match status" value="1"/>
</dbReference>
<evidence type="ECO:0000313" key="3">
    <source>
        <dbReference type="Proteomes" id="UP001498421"/>
    </source>
</evidence>
<sequence>MSSDSRKKHLWSWNVTVRSYLYAGAFLNNEDEMTLSFETETEDGEVDISLSNFTPLKFASAEVQQRLMRRGATFWKCRDKQLVAYEGKHNNENQAVRFIYLTAQEMPNKSTGAEIHDRFFNTYKELHPQNSYSRSSLATSKTAAKLPKDGGEPEAPEIYLFPPLVPGFDLWRKKWIDPEVGQIRDVTWNEHAFRSLEADEDMKELILALVTNQLAPEVGTDLIDKKGNGLIMPLHGPPGTGKTFMAESVAEIAKKPLYSVTCGDFGTEPEAVEKYLEAVEKYLESVFHL</sequence>
<dbReference type="InterPro" id="IPR003959">
    <property type="entry name" value="ATPase_AAA_core"/>
</dbReference>
<feature type="domain" description="ATPase AAA-type core" evidence="1">
    <location>
        <begin position="234"/>
        <end position="285"/>
    </location>
</feature>
<organism evidence="2 3">
    <name type="scientific">Neonectria magnoliae</name>
    <dbReference type="NCBI Taxonomy" id="2732573"/>
    <lineage>
        <taxon>Eukaryota</taxon>
        <taxon>Fungi</taxon>
        <taxon>Dikarya</taxon>
        <taxon>Ascomycota</taxon>
        <taxon>Pezizomycotina</taxon>
        <taxon>Sordariomycetes</taxon>
        <taxon>Hypocreomycetidae</taxon>
        <taxon>Hypocreales</taxon>
        <taxon>Nectriaceae</taxon>
        <taxon>Neonectria</taxon>
    </lineage>
</organism>